<feature type="domain" description="C-type lectin" evidence="4">
    <location>
        <begin position="948"/>
        <end position="1077"/>
    </location>
</feature>
<organism evidence="6 7">
    <name type="scientific">Phaeocystidibacter luteus</name>
    <dbReference type="NCBI Taxonomy" id="911197"/>
    <lineage>
        <taxon>Bacteria</taxon>
        <taxon>Pseudomonadati</taxon>
        <taxon>Bacteroidota</taxon>
        <taxon>Flavobacteriia</taxon>
        <taxon>Flavobacteriales</taxon>
        <taxon>Phaeocystidibacteraceae</taxon>
        <taxon>Phaeocystidibacter</taxon>
    </lineage>
</organism>
<evidence type="ECO:0000313" key="7">
    <source>
        <dbReference type="Proteomes" id="UP000468650"/>
    </source>
</evidence>
<dbReference type="Gene3D" id="2.60.40.740">
    <property type="match status" value="1"/>
</dbReference>
<dbReference type="Gene3D" id="3.10.100.10">
    <property type="entry name" value="Mannose-Binding Protein A, subunit A"/>
    <property type="match status" value="2"/>
</dbReference>
<keyword evidence="2" id="KW-0677">Repeat</keyword>
<dbReference type="InterPro" id="IPR013517">
    <property type="entry name" value="FG-GAP"/>
</dbReference>
<evidence type="ECO:0000256" key="3">
    <source>
        <dbReference type="SAM" id="SignalP"/>
    </source>
</evidence>
<dbReference type="InterPro" id="IPR028994">
    <property type="entry name" value="Integrin_alpha_N"/>
</dbReference>
<dbReference type="InterPro" id="IPR034007">
    <property type="entry name" value="CTLD_bac"/>
</dbReference>
<feature type="signal peptide" evidence="3">
    <location>
        <begin position="1"/>
        <end position="29"/>
    </location>
</feature>
<sequence length="2917" mass="301525">MCHFYPSLKRILTMVTVTLLSVFSLDGYAQRTGGTPDAGAFAFGVPAPIAQCIAVTVPADANCQAFVSPQAINDNSYASGTTVSLSMSPSGPFPIGTHTVTLTVARDDRPDMTASCTTTITVTDQTGPAITPVNPTIALDANGQASITASDVTSSIIDNCDPNPTTTLSKTTFDCTDLANNIGNAQPGSISGTLTADNLFEWYISTDDNVQGTLVGTGSNWTVVYNYMENLPAGQTYYIHVKATDVGGPEFFCGKFNLTGGFVFANGTQSLNTNAAEWKVSTTGWNNYTTPYFVGNVGFQPWGFTISSLSPAQLIWEGNWNTVGGETRYFSAPIYPVIPGTNVTITSTDNVGNQTVFTANVILEDNIDPIAVANSLTLSLDNTGNATITAADIDGGSTDNCGIHSMSIDRTSFSCADAGQSFPVTLTVSDISGNTSTASATVTVSSLPTIVAVPDIFNNVNSGQPFTFNASSLLANDSDPLGQNLQVDAVINPSAGTIVDNFDGTYTFNAPSGGAQTVTADYIVKRDDGTILFTDNGHFYEFVSAPGITWSSAKSQAEGRYYNGMQGYLVTVTSASEDAFVQQKLQGEGWIGASDEETELTWKWVTGPEAGTVFWNQATQTPVNGQYANWSQGEPNDFKYGNPFHPGEDWGHYYSNGVWNDFPNSAGSIAGYIVEYGGMPGDCTPNSTAQAGITFNVIDATPPTVVTQNITVNLDANGQVSILPSDVDNGSSDPSGIASLSLDVSSFDCSNLGTNTVTLTVTDNNGQSATGTAIVSVTDLIAPTAAVNNFTVQLDVTGTATISVSDIDAGSSDNCAIVSSSLSRTTFNCNDGGNVVPVTLTVLDASGNIGSAIANVTVQDVQPVTANADVFNVNTGQSLVISEADLIANDVDPYGQVLQVDAVSNPSSGTIVDNLNGTWTFTPNGTSNQTVTASYTVKRDDGTIVFADNGHFYEFVSAPGITWTNAKIAAEQLTYNGMQGYLVTVTSANENAFVTQKLQGQGWMGATDAETEDLWKWVTGPEAGTAFFQRSLVFSGFSAFYTYTPLNGLYNNWGGSEPNNLGGEDYAHFLTNGFWNDYPNSVGGLISGYIVEYGGMPGDCNTASSSNGAITINVIDATPPTVLTQNITISLDANGNASIVPADVDNGTNDASGIASLSLDISSFNCSNVGANTVTLTAVDNNGVSASGTAQVTVTAPLPVLAFDASTTVYLDGSGSASVTPADINASYTSVCGGNGVVTLSQSTFGCNEVGQNTVTVSAGSSTGILVVNVVDTLAPVIATQNITAYLDANGSVTIAASDVDNGTADNCQLDGIEISQETFDCNDLGANTITFTAFDNGGGPAGTFSNNIVTSAPTGQGTRYFSADVDGDGDIDMCNGWQILRNNGTGLAFTAQNLGGFGQQGGAFADFDGDGDLDVVTLGKIFLNNGSGVFSFHDDIQSAYPEGGQTGVGDFDEDGDLDIVQALYYTNGNRVLFNDGTGKFDGSDPTKRVVYPAYYSQNVIVADVNNDNHLDFLTTGYNITLYLGDGTGQFTITSYPMPAGNGSSSIAKAFEDYNQDGHLDFITTSGDAYLWEGDGNGNFTQTTTYTNLDDNNGTSIGMGTNLSADMNSDGILDLVIGRFEKLNIAYSNGDGTFSVDEQILPGMNTSYGWQAGTVADFDGDGFNDLALNPFNFGCCGSAYMYLQDKSDPNTSTASVTVTIADTISPSITFAGGNFNLDANQAVNLSPADLTGSLSDNCGTPTVAIIGRTSYNCDDLGQTFALTIEATDASGNVTTASGTITITDDNKVCNQPPVAICNAQSVAADQNCEAGVFAQAFNGGSYDPDGDPITQTITPAGPFGLGTHTVLYTVTDDKGESSSCTTTITVTDQSAPVIATQDITIALDANGQASITPSDVVTSYFDNCSAVTLSLDQTQFDCNSVPAVNGTGGPGTLTGTLTVDNLFEFYISTDDNVQGTFIGSGSNWAIPYTYSTNLAAGQTYYIHVKATDVGGPEMFLGNFNLTGGFQFANGTQNLVTNAADWQVSPTGWNNYTNPLYLGNIGFGPWGFGLFSMSPAQFIWHGSYGTAGGETKYFTAPIYPTATGANVTVTATDAYGNQAQQSVTVNVVDNMAPTASVNNINVVLDANGNASITASDIDNGSSDNCGITSYSLDVSSFTCADAGTSVPVTMTVTDASGNSASATAQVNVIDNSAPNAIVASNIVVALDANGAGNLTVADVDGGSNDNCSIASSSIDVTSFSCADVGTVPVTLTVVDPSGNTSTAVAQVQVVDNINPTVVLASNLTVVLDANGAGSITAADVDGGSSDNCAIASTSIDVSNFSCADVGANAVTLTVVDVNGNSSSATAQVTVIDNTAPTVVLANNIVVALDANGAGSLTAGDVDAGSFDNCGIASTSIDVTSFSCADVGTVPVTLTVIDNNGNMSSATAQVQVVDNINPTAVLASNIVVSLDANGAGSLTVGDVDAGSFDNCAVASTSIDVTSFSCADVGTVPVTLTVTDVNGNTSTATAQVQVVDNIAPTAMCQDIVIDLPEVGNATITASMIDNGSFDNCGIASISVSPSSFDCATEGDNTVTLTVTDVNGNVSTCTSTVTVVKSPIVVTAVQSDYNGFGVSCTGSSDGAIDLTVSGACQPYSFSWSNGSATEDVSGLSVGTYTVIVTDGNGETYSYSYTITEPTPVVASKSMFPYQMVSGQLDSTIFLGYGPQSTTLSVNAGGGVGGYTYAWSPATGLNSTNASSVVASPMQTTTYTCVITDANGCSVSKSITVNVIDARDPNNPNKVVLCHLRRKKTRLTWHTISVSVNAVPAHLGHGDYLGPCDNNSTKIEIEDEHEAHALHAHLFPNPTNATSTLSLEIEDTEEVAINLFDARGALIENIHQGVLTGEYEHEFEISSSGLAPGVYNVVIQTADGMEALRWVIVQ</sequence>
<dbReference type="InterPro" id="IPR041690">
    <property type="entry name" value="Cadherin_5"/>
</dbReference>
<dbReference type="CDD" id="cd03603">
    <property type="entry name" value="CLECT_VCBS"/>
    <property type="match status" value="2"/>
</dbReference>
<dbReference type="PANTHER" id="PTHR24273">
    <property type="entry name" value="FI04643P-RELATED"/>
    <property type="match status" value="1"/>
</dbReference>
<dbReference type="Pfam" id="PF13517">
    <property type="entry name" value="FG-GAP_3"/>
    <property type="match status" value="2"/>
</dbReference>
<proteinExistence type="predicted"/>
<dbReference type="InterPro" id="IPR003410">
    <property type="entry name" value="HYR_dom"/>
</dbReference>
<reference evidence="6 7" key="1">
    <citation type="submission" date="2019-09" db="EMBL/GenBank/DDBJ databases">
        <title>Genomes of family Cryomorphaceae.</title>
        <authorList>
            <person name="Bowman J.P."/>
        </authorList>
    </citation>
    <scope>NUCLEOTIDE SEQUENCE [LARGE SCALE GENOMIC DNA]</scope>
    <source>
        <strain evidence="6 7">LMG 25704</strain>
    </source>
</reference>
<dbReference type="Proteomes" id="UP000468650">
    <property type="component" value="Unassembled WGS sequence"/>
</dbReference>
<keyword evidence="7" id="KW-1185">Reference proteome</keyword>
<dbReference type="Pfam" id="PF17892">
    <property type="entry name" value="Cadherin_5"/>
    <property type="match status" value="2"/>
</dbReference>
<evidence type="ECO:0000256" key="1">
    <source>
        <dbReference type="ARBA" id="ARBA00022729"/>
    </source>
</evidence>
<dbReference type="OrthoDB" id="9805017at2"/>
<dbReference type="SUPFAM" id="SSF56436">
    <property type="entry name" value="C-type lectin-like"/>
    <property type="match status" value="2"/>
</dbReference>
<evidence type="ECO:0000256" key="2">
    <source>
        <dbReference type="ARBA" id="ARBA00022737"/>
    </source>
</evidence>
<feature type="domain" description="C-type lectin" evidence="4">
    <location>
        <begin position="535"/>
        <end position="661"/>
    </location>
</feature>
<evidence type="ECO:0000259" key="5">
    <source>
        <dbReference type="PROSITE" id="PS50825"/>
    </source>
</evidence>
<protein>
    <submittedName>
        <fullName evidence="6">T9SS type A sorting domain-containing protein</fullName>
    </submittedName>
</protein>
<comment type="caution">
    <text evidence="6">The sequence shown here is derived from an EMBL/GenBank/DDBJ whole genome shotgun (WGS) entry which is preliminary data.</text>
</comment>
<dbReference type="InterPro" id="IPR001304">
    <property type="entry name" value="C-type_lectin-like"/>
</dbReference>
<dbReference type="InterPro" id="IPR025667">
    <property type="entry name" value="SprB_repeat"/>
</dbReference>
<dbReference type="InterPro" id="IPR026444">
    <property type="entry name" value="Secre_tail"/>
</dbReference>
<dbReference type="SUPFAM" id="SSF69318">
    <property type="entry name" value="Integrin alpha N-terminal domain"/>
    <property type="match status" value="2"/>
</dbReference>
<dbReference type="NCBIfam" id="TIGR04183">
    <property type="entry name" value="Por_Secre_tail"/>
    <property type="match status" value="1"/>
</dbReference>
<gene>
    <name evidence="6" type="ORF">F8C67_03745</name>
</gene>
<dbReference type="Pfam" id="PF13573">
    <property type="entry name" value="SprB"/>
    <property type="match status" value="1"/>
</dbReference>
<evidence type="ECO:0000259" key="4">
    <source>
        <dbReference type="PROSITE" id="PS50041"/>
    </source>
</evidence>
<feature type="domain" description="HYR" evidence="5">
    <location>
        <begin position="2512"/>
        <end position="2593"/>
    </location>
</feature>
<keyword evidence="1 3" id="KW-0732">Signal</keyword>
<dbReference type="SMART" id="SM00034">
    <property type="entry name" value="CLECT"/>
    <property type="match status" value="2"/>
</dbReference>
<dbReference type="EMBL" id="WBVO01000001">
    <property type="protein sequence ID" value="KAB2814873.1"/>
    <property type="molecule type" value="Genomic_DNA"/>
</dbReference>
<dbReference type="InterPro" id="IPR016187">
    <property type="entry name" value="CTDL_fold"/>
</dbReference>
<dbReference type="PROSITE" id="PS50825">
    <property type="entry name" value="HYR"/>
    <property type="match status" value="2"/>
</dbReference>
<accession>A0A6N6RMS4</accession>
<dbReference type="InterPro" id="IPR016186">
    <property type="entry name" value="C-type_lectin-like/link_sf"/>
</dbReference>
<dbReference type="PROSITE" id="PS50041">
    <property type="entry name" value="C_TYPE_LECTIN_2"/>
    <property type="match status" value="2"/>
</dbReference>
<evidence type="ECO:0000313" key="6">
    <source>
        <dbReference type="EMBL" id="KAB2814873.1"/>
    </source>
</evidence>
<name>A0A6N6RMS4_9FLAO</name>
<dbReference type="PANTHER" id="PTHR24273:SF32">
    <property type="entry name" value="HYALIN"/>
    <property type="match status" value="1"/>
</dbReference>
<dbReference type="Gene3D" id="2.60.40.10">
    <property type="entry name" value="Immunoglobulins"/>
    <property type="match status" value="2"/>
</dbReference>
<feature type="chain" id="PRO_5026869771" evidence="3">
    <location>
        <begin position="30"/>
        <end position="2917"/>
    </location>
</feature>
<dbReference type="InterPro" id="IPR013783">
    <property type="entry name" value="Ig-like_fold"/>
</dbReference>
<feature type="domain" description="HYR" evidence="5">
    <location>
        <begin position="1788"/>
        <end position="1868"/>
    </location>
</feature>